<evidence type="ECO:0000256" key="4">
    <source>
        <dbReference type="ARBA" id="ARBA00023136"/>
    </source>
</evidence>
<evidence type="ECO:0008006" key="8">
    <source>
        <dbReference type="Google" id="ProtNLM"/>
    </source>
</evidence>
<organism evidence="6 7">
    <name type="scientific">Halopseudomonas phragmitis</name>
    <dbReference type="NCBI Taxonomy" id="1931241"/>
    <lineage>
        <taxon>Bacteria</taxon>
        <taxon>Pseudomonadati</taxon>
        <taxon>Pseudomonadota</taxon>
        <taxon>Gammaproteobacteria</taxon>
        <taxon>Pseudomonadales</taxon>
        <taxon>Pseudomonadaceae</taxon>
        <taxon>Halopseudomonas</taxon>
    </lineage>
</organism>
<evidence type="ECO:0000256" key="5">
    <source>
        <dbReference type="SAM" id="Phobius"/>
    </source>
</evidence>
<keyword evidence="7" id="KW-1185">Reference proteome</keyword>
<dbReference type="Proteomes" id="UP000243488">
    <property type="component" value="Chromosome"/>
</dbReference>
<keyword evidence="4 5" id="KW-0472">Membrane</keyword>
<feature type="transmembrane region" description="Helical" evidence="5">
    <location>
        <begin position="68"/>
        <end position="97"/>
    </location>
</feature>
<dbReference type="Gene3D" id="1.20.120.550">
    <property type="entry name" value="Membrane associated eicosanoid/glutathione metabolism-like domain"/>
    <property type="match status" value="1"/>
</dbReference>
<accession>A0A1V0B7U1</accession>
<dbReference type="GO" id="GO:0016020">
    <property type="term" value="C:membrane"/>
    <property type="evidence" value="ECO:0007669"/>
    <property type="project" value="UniProtKB-SubCell"/>
</dbReference>
<dbReference type="InterPro" id="IPR023352">
    <property type="entry name" value="MAPEG-like_dom_sf"/>
</dbReference>
<evidence type="ECO:0000313" key="7">
    <source>
        <dbReference type="Proteomes" id="UP000243488"/>
    </source>
</evidence>
<evidence type="ECO:0000313" key="6">
    <source>
        <dbReference type="EMBL" id="AQZ96002.1"/>
    </source>
</evidence>
<gene>
    <name evidence="6" type="ORF">BVH74_15140</name>
</gene>
<dbReference type="AlphaFoldDB" id="A0A1V0B7U1"/>
<dbReference type="KEGG" id="ppha:BVH74_15140"/>
<protein>
    <recommendedName>
        <fullName evidence="8">MAPEG family protein</fullName>
    </recommendedName>
</protein>
<proteinExistence type="predicted"/>
<reference evidence="6 7" key="1">
    <citation type="submission" date="2017-03" db="EMBL/GenBank/DDBJ databases">
        <title>Complete genome sequence of the novel DNRA strain Pseudomonas sp. S-6-2 isolated from Chinese polluted river sediment. Journal of Biotechnology.</title>
        <authorList>
            <person name="Li J."/>
            <person name="Xiang F."/>
            <person name="Wang L."/>
            <person name="Xi L."/>
            <person name="Liu J."/>
        </authorList>
    </citation>
    <scope>NUCLEOTIDE SEQUENCE [LARGE SCALE GENOMIC DNA]</scope>
    <source>
        <strain evidence="6 7">S-6-2</strain>
    </source>
</reference>
<keyword evidence="2 5" id="KW-0812">Transmembrane</keyword>
<dbReference type="STRING" id="1931241.BVH74_15140"/>
<dbReference type="SUPFAM" id="SSF161084">
    <property type="entry name" value="MAPEG domain-like"/>
    <property type="match status" value="1"/>
</dbReference>
<comment type="subcellular location">
    <subcellularLocation>
        <location evidence="1">Membrane</location>
    </subcellularLocation>
</comment>
<feature type="transmembrane region" description="Helical" evidence="5">
    <location>
        <begin position="6"/>
        <end position="24"/>
    </location>
</feature>
<evidence type="ECO:0000256" key="1">
    <source>
        <dbReference type="ARBA" id="ARBA00004370"/>
    </source>
</evidence>
<evidence type="ECO:0000256" key="2">
    <source>
        <dbReference type="ARBA" id="ARBA00022692"/>
    </source>
</evidence>
<dbReference type="InterPro" id="IPR001129">
    <property type="entry name" value="Membr-assoc_MAPEG"/>
</dbReference>
<dbReference type="Pfam" id="PF01124">
    <property type="entry name" value="MAPEG"/>
    <property type="match status" value="1"/>
</dbReference>
<feature type="transmembrane region" description="Helical" evidence="5">
    <location>
        <begin position="117"/>
        <end position="137"/>
    </location>
</feature>
<dbReference type="RefSeq" id="WP_080050895.1">
    <property type="nucleotide sequence ID" value="NZ_CP020100.1"/>
</dbReference>
<name>A0A1V0B7U1_9GAMM</name>
<evidence type="ECO:0000256" key="3">
    <source>
        <dbReference type="ARBA" id="ARBA00022989"/>
    </source>
</evidence>
<sequence>MTLNSIFLPIVVQTLLILWLYILLNLRKQRAASQGQVDESRRALFDDAWPESVIKVNNCIRNQFELPLLFCVLCITLSILNAVGWLALACAWLFVASRIAHAIVHTGSNIIMVRRRLFMIGTVLVLIMTVLLLLRLLGLY</sequence>
<dbReference type="EMBL" id="CP020100">
    <property type="protein sequence ID" value="AQZ96002.1"/>
    <property type="molecule type" value="Genomic_DNA"/>
</dbReference>
<keyword evidence="3 5" id="KW-1133">Transmembrane helix</keyword>